<feature type="binding site" evidence="1">
    <location>
        <position position="194"/>
    </location>
    <ligand>
        <name>adenosylcob(III)alamin</name>
        <dbReference type="ChEBI" id="CHEBI:18408"/>
    </ligand>
</feature>
<dbReference type="UniPathway" id="UPA00560"/>
<dbReference type="HAMAP" id="MF_00861">
    <property type="entry name" value="EutB"/>
    <property type="match status" value="1"/>
</dbReference>
<dbReference type="PIRSF" id="PIRSF018788">
    <property type="entry name" value="EutB"/>
    <property type="match status" value="1"/>
</dbReference>
<evidence type="ECO:0000256" key="1">
    <source>
        <dbReference type="HAMAP-Rule" id="MF_00861"/>
    </source>
</evidence>
<feature type="binding site" evidence="1">
    <location>
        <position position="295"/>
    </location>
    <ligand>
        <name>adenosylcob(III)alamin</name>
        <dbReference type="ChEBI" id="CHEBI:18408"/>
    </ligand>
</feature>
<dbReference type="EMBL" id="QFQP01000048">
    <property type="protein sequence ID" value="PZR05131.1"/>
    <property type="molecule type" value="Genomic_DNA"/>
</dbReference>
<feature type="binding site" evidence="1">
    <location>
        <begin position="160"/>
        <end position="162"/>
    </location>
    <ligand>
        <name>substrate</name>
    </ligand>
</feature>
<comment type="pathway">
    <text evidence="1">Amine and polyamine degradation; ethanolamine degradation.</text>
</comment>
<proteinExistence type="inferred from homology"/>
<feature type="binding site" evidence="1">
    <location>
        <position position="362"/>
    </location>
    <ligand>
        <name>substrate</name>
    </ligand>
</feature>
<dbReference type="PANTHER" id="PTHR39329:SF1">
    <property type="entry name" value="ETHANOLAMINE AMMONIA-LYASE LARGE SUBUNIT"/>
    <property type="match status" value="1"/>
</dbReference>
<keyword evidence="1" id="KW-1283">Bacterial microcompartment</keyword>
<feature type="binding site" evidence="1">
    <location>
        <position position="287"/>
    </location>
    <ligand>
        <name>substrate</name>
    </ligand>
</feature>
<dbReference type="GO" id="GO:0031419">
    <property type="term" value="F:cobalamin binding"/>
    <property type="evidence" value="ECO:0007669"/>
    <property type="project" value="UniProtKB-UniRule"/>
</dbReference>
<dbReference type="Gene3D" id="2.30.170.30">
    <property type="entry name" value="ethanolamine ammonia-lyase heavy chain domain like"/>
    <property type="match status" value="1"/>
</dbReference>
<sequence length="457" mass="50341">MAFSSRVHGEHFTFPTLKDVLARANEVRSGDEQAGLAARSMREMAAAKQVLSEVTMEQLYNAPSVPYEADEVTRVVIDELDQNAYARVKSWNVSRLREWLLDDRTTGEEIAAISPGLTPEMIASVAKLMSNMDLVTAGRKMRVVVRCNNTLGLKGRISSRLQPNHPTDEVEGVLAAVKDGLSFGNGDAVIGVNPSTGDIQATVDILSAVKDLMRKYRVPTQNCVLSHITIQMAAVRRGAPLDLMFQSIAGSEGANRNFGISVRLLDEAYDLARREGTAQGPNVMYFETGQGTALSANAHHDTDQVTMEARAYGLARRWKPFLVNSVVGFIGPEYLRDAKQITRAGLEDHFMGKLSGISMGCDACYTNHAIADQNDQENLEMLLTLAGVNYLMGIPMGDDVMLNYQTTSFHNNAALREIFGQRPAPEFEAWLEKMGLWRNGRLTERAGDASVFDETFR</sequence>
<comment type="function">
    <text evidence="1">Catalyzes the deamination of various vicinal amino-alcohols to oxo compounds. Allows this organism to utilize ethanolamine as the sole source of nitrogen and carbon in the presence of vitamin B12.</text>
</comment>
<name>A0A2W5V539_9BACT</name>
<comment type="cofactor">
    <cofactor evidence="1">
        <name>adenosylcob(III)alamin</name>
        <dbReference type="ChEBI" id="CHEBI:18408"/>
    </cofactor>
    <text evidence="1">Binds between the large and small subunits.</text>
</comment>
<dbReference type="AlphaFoldDB" id="A0A2W5V539"/>
<dbReference type="InterPro" id="IPR044941">
    <property type="entry name" value="EutB_N_sf"/>
</dbReference>
<dbReference type="InterPro" id="IPR013785">
    <property type="entry name" value="Aldolase_TIM"/>
</dbReference>
<dbReference type="GO" id="GO:0046336">
    <property type="term" value="P:ethanolamine catabolic process"/>
    <property type="evidence" value="ECO:0007669"/>
    <property type="project" value="UniProtKB-UniRule"/>
</dbReference>
<evidence type="ECO:0000313" key="2">
    <source>
        <dbReference type="EMBL" id="PZR05131.1"/>
    </source>
</evidence>
<dbReference type="EC" id="4.3.1.7" evidence="1"/>
<comment type="subunit">
    <text evidence="1">The basic unit is a heterodimer which dimerizes to form tetramers. The heterotetramers trimerize; 6 large subunits form a core ring with 6 small subunits projecting outwards.</text>
</comment>
<dbReference type="GO" id="GO:0005829">
    <property type="term" value="C:cytosol"/>
    <property type="evidence" value="ECO:0007669"/>
    <property type="project" value="TreeGrafter"/>
</dbReference>
<dbReference type="Gene3D" id="3.20.20.70">
    <property type="entry name" value="Aldolase class I"/>
    <property type="match status" value="1"/>
</dbReference>
<comment type="similarity">
    <text evidence="1">Belongs to the EutB family.</text>
</comment>
<organism evidence="2 3">
    <name type="scientific">Archangium gephyra</name>
    <dbReference type="NCBI Taxonomy" id="48"/>
    <lineage>
        <taxon>Bacteria</taxon>
        <taxon>Pseudomonadati</taxon>
        <taxon>Myxococcota</taxon>
        <taxon>Myxococcia</taxon>
        <taxon>Myxococcales</taxon>
        <taxon>Cystobacterineae</taxon>
        <taxon>Archangiaceae</taxon>
        <taxon>Archangium</taxon>
    </lineage>
</organism>
<keyword evidence="1" id="KW-0170">Cobalt</keyword>
<comment type="caution">
    <text evidence="2">The sequence shown here is derived from an EMBL/GenBank/DDBJ whole genome shotgun (WGS) entry which is preliminary data.</text>
</comment>
<dbReference type="GO" id="GO:0008851">
    <property type="term" value="F:ethanolamine ammonia-lyase activity"/>
    <property type="evidence" value="ECO:0007669"/>
    <property type="project" value="UniProtKB-UniRule"/>
</dbReference>
<dbReference type="Proteomes" id="UP000249061">
    <property type="component" value="Unassembled WGS sequence"/>
</dbReference>
<dbReference type="NCBIfam" id="NF011649">
    <property type="entry name" value="PRK15067.1"/>
    <property type="match status" value="1"/>
</dbReference>
<dbReference type="Pfam" id="PF06751">
    <property type="entry name" value="EutB"/>
    <property type="match status" value="1"/>
</dbReference>
<keyword evidence="1" id="KW-0846">Cobalamin</keyword>
<feature type="binding site" evidence="1">
    <location>
        <position position="246"/>
    </location>
    <ligand>
        <name>adenosylcob(III)alamin</name>
        <dbReference type="ChEBI" id="CHEBI:18408"/>
    </ligand>
</feature>
<comment type="catalytic activity">
    <reaction evidence="1">
        <text>ethanolamine = acetaldehyde + NH4(+)</text>
        <dbReference type="Rhea" id="RHEA:15313"/>
        <dbReference type="ChEBI" id="CHEBI:15343"/>
        <dbReference type="ChEBI" id="CHEBI:28938"/>
        <dbReference type="ChEBI" id="CHEBI:57603"/>
        <dbReference type="EC" id="4.3.1.7"/>
    </reaction>
</comment>
<evidence type="ECO:0000313" key="3">
    <source>
        <dbReference type="Proteomes" id="UP000249061"/>
    </source>
</evidence>
<dbReference type="Gene3D" id="1.10.220.70">
    <property type="entry name" value="lyase"/>
    <property type="match status" value="1"/>
</dbReference>
<gene>
    <name evidence="1" type="primary">eutB</name>
    <name evidence="2" type="ORF">DI536_33080</name>
</gene>
<accession>A0A2W5V539</accession>
<dbReference type="GO" id="GO:0009350">
    <property type="term" value="C:ethanolamine ammonia-lyase complex"/>
    <property type="evidence" value="ECO:0007669"/>
    <property type="project" value="UniProtKB-UniRule"/>
</dbReference>
<feature type="binding site" evidence="1">
    <location>
        <position position="193"/>
    </location>
    <ligand>
        <name>substrate</name>
    </ligand>
</feature>
<dbReference type="InterPro" id="IPR044939">
    <property type="entry name" value="EutB_dom_2_sf"/>
</dbReference>
<keyword evidence="1 2" id="KW-0456">Lyase</keyword>
<dbReference type="GO" id="GO:0031471">
    <property type="term" value="C:ethanolamine degradation polyhedral organelle"/>
    <property type="evidence" value="ECO:0007669"/>
    <property type="project" value="UniProtKB-UniRule"/>
</dbReference>
<reference evidence="2 3" key="1">
    <citation type="submission" date="2017-08" db="EMBL/GenBank/DDBJ databases">
        <title>Infants hospitalized years apart are colonized by the same room-sourced microbial strains.</title>
        <authorList>
            <person name="Brooks B."/>
            <person name="Olm M.R."/>
            <person name="Firek B.A."/>
            <person name="Baker R."/>
            <person name="Thomas B.C."/>
            <person name="Morowitz M.J."/>
            <person name="Banfield J.F."/>
        </authorList>
    </citation>
    <scope>NUCLEOTIDE SEQUENCE [LARGE SCALE GENOMIC DNA]</scope>
    <source>
        <strain evidence="2">S2_003_000_R2_14</strain>
    </source>
</reference>
<dbReference type="PANTHER" id="PTHR39329">
    <property type="entry name" value="ETHANOLAMINE AMMONIA-LYASE HEAVY CHAIN"/>
    <property type="match status" value="1"/>
</dbReference>
<comment type="subcellular location">
    <subcellularLocation>
        <location evidence="1">Bacterial microcompartment</location>
    </subcellularLocation>
</comment>
<feature type="binding site" evidence="1">
    <location>
        <position position="401"/>
    </location>
    <ligand>
        <name>adenosylcob(III)alamin</name>
        <dbReference type="ChEBI" id="CHEBI:18408"/>
    </ligand>
</feature>
<dbReference type="InterPro" id="IPR010628">
    <property type="entry name" value="EutB"/>
</dbReference>
<protein>
    <recommendedName>
        <fullName evidence="1">Ethanolamine ammonia-lyase large subunit</fullName>
        <shortName evidence="1">EAL large subunit</shortName>
        <ecNumber evidence="1">4.3.1.7</ecNumber>
    </recommendedName>
</protein>
<dbReference type="GO" id="GO:0006520">
    <property type="term" value="P:amino acid metabolic process"/>
    <property type="evidence" value="ECO:0007669"/>
    <property type="project" value="InterPro"/>
</dbReference>